<dbReference type="Gene3D" id="3.30.43.10">
    <property type="entry name" value="Uridine Diphospho-n-acetylenolpyruvylglucosamine Reductase, domain 2"/>
    <property type="match status" value="1"/>
</dbReference>
<dbReference type="Proteomes" id="UP001054889">
    <property type="component" value="Unassembled WGS sequence"/>
</dbReference>
<organism evidence="5 6">
    <name type="scientific">Eleusine coracana subsp. coracana</name>
    <dbReference type="NCBI Taxonomy" id="191504"/>
    <lineage>
        <taxon>Eukaryota</taxon>
        <taxon>Viridiplantae</taxon>
        <taxon>Streptophyta</taxon>
        <taxon>Embryophyta</taxon>
        <taxon>Tracheophyta</taxon>
        <taxon>Spermatophyta</taxon>
        <taxon>Magnoliopsida</taxon>
        <taxon>Liliopsida</taxon>
        <taxon>Poales</taxon>
        <taxon>Poaceae</taxon>
        <taxon>PACMAD clade</taxon>
        <taxon>Chloridoideae</taxon>
        <taxon>Cynodonteae</taxon>
        <taxon>Eleusininae</taxon>
        <taxon>Eleusine</taxon>
    </lineage>
</organism>
<keyword evidence="2" id="KW-0274">FAD</keyword>
<dbReference type="AlphaFoldDB" id="A0AAV5FXL9"/>
<dbReference type="InterPro" id="IPR016167">
    <property type="entry name" value="FAD-bd_PCMH_sub1"/>
</dbReference>
<dbReference type="Pfam" id="PF08031">
    <property type="entry name" value="BBE"/>
    <property type="match status" value="1"/>
</dbReference>
<dbReference type="InterPro" id="IPR012951">
    <property type="entry name" value="BBE"/>
</dbReference>
<evidence type="ECO:0000259" key="4">
    <source>
        <dbReference type="Pfam" id="PF08031"/>
    </source>
</evidence>
<feature type="signal peptide" evidence="3">
    <location>
        <begin position="1"/>
        <end position="16"/>
    </location>
</feature>
<evidence type="ECO:0000256" key="2">
    <source>
        <dbReference type="ARBA" id="ARBA00022827"/>
    </source>
</evidence>
<keyword evidence="3" id="KW-0732">Signal</keyword>
<dbReference type="GO" id="GO:0016491">
    <property type="term" value="F:oxidoreductase activity"/>
    <property type="evidence" value="ECO:0007669"/>
    <property type="project" value="InterPro"/>
</dbReference>
<evidence type="ECO:0000313" key="5">
    <source>
        <dbReference type="EMBL" id="GJN39618.1"/>
    </source>
</evidence>
<accession>A0AAV5FXL9</accession>
<evidence type="ECO:0000256" key="1">
    <source>
        <dbReference type="ARBA" id="ARBA00022630"/>
    </source>
</evidence>
<feature type="chain" id="PRO_5043439380" description="Berberine/berberine-like domain-containing protein" evidence="3">
    <location>
        <begin position="17"/>
        <end position="211"/>
    </location>
</feature>
<gene>
    <name evidence="5" type="primary">gb28748</name>
    <name evidence="5" type="ORF">PR202_gb28748</name>
</gene>
<dbReference type="Gene3D" id="3.30.465.10">
    <property type="match status" value="1"/>
</dbReference>
<dbReference type="EMBL" id="BQKI01000098">
    <property type="protein sequence ID" value="GJN39618.1"/>
    <property type="molecule type" value="Genomic_DNA"/>
</dbReference>
<sequence>MSTLALLLSLLLRIFATQPAPAAVATDAAAMISSSFTACLSDAGVSNVTPRGSPAYDAALRVSVQNLRFAGPTSPKPAAVVVPSSLSDLRAAVLCSRASGLAHVAPWLPDAFYLSAFVGAGLPERQNQTGSIISVEAARVWGERYFLGNYDRLVRAKTLIDPDNVFRNAQSIPPLGRRRPTRVVATKSPRGSTIATKVITSNNGSTSHADS</sequence>
<dbReference type="GO" id="GO:0050660">
    <property type="term" value="F:flavin adenine dinucleotide binding"/>
    <property type="evidence" value="ECO:0007669"/>
    <property type="project" value="InterPro"/>
</dbReference>
<reference evidence="5" key="1">
    <citation type="journal article" date="2018" name="DNA Res.">
        <title>Multiple hybrid de novo genome assembly of finger millet, an orphan allotetraploid crop.</title>
        <authorList>
            <person name="Hatakeyama M."/>
            <person name="Aluri S."/>
            <person name="Balachadran M.T."/>
            <person name="Sivarajan S.R."/>
            <person name="Patrignani A."/>
            <person name="Gruter S."/>
            <person name="Poveda L."/>
            <person name="Shimizu-Inatsugi R."/>
            <person name="Baeten J."/>
            <person name="Francoijs K.J."/>
            <person name="Nataraja K.N."/>
            <person name="Reddy Y.A.N."/>
            <person name="Phadnis S."/>
            <person name="Ravikumar R.L."/>
            <person name="Schlapbach R."/>
            <person name="Sreeman S.M."/>
            <person name="Shimizu K.K."/>
        </authorList>
    </citation>
    <scope>NUCLEOTIDE SEQUENCE</scope>
</reference>
<evidence type="ECO:0000313" key="6">
    <source>
        <dbReference type="Proteomes" id="UP001054889"/>
    </source>
</evidence>
<protein>
    <recommendedName>
        <fullName evidence="4">Berberine/berberine-like domain-containing protein</fullName>
    </recommendedName>
</protein>
<comment type="caution">
    <text evidence="5">The sequence shown here is derived from an EMBL/GenBank/DDBJ whole genome shotgun (WGS) entry which is preliminary data.</text>
</comment>
<keyword evidence="1" id="KW-0285">Flavoprotein</keyword>
<evidence type="ECO:0000256" key="3">
    <source>
        <dbReference type="SAM" id="SignalP"/>
    </source>
</evidence>
<dbReference type="PANTHER" id="PTHR32448">
    <property type="entry name" value="OS08G0158400 PROTEIN"/>
    <property type="match status" value="1"/>
</dbReference>
<feature type="domain" description="Berberine/berberine-like" evidence="4">
    <location>
        <begin position="140"/>
        <end position="173"/>
    </location>
</feature>
<proteinExistence type="predicted"/>
<dbReference type="InterPro" id="IPR016169">
    <property type="entry name" value="FAD-bd_PCMH_sub2"/>
</dbReference>
<name>A0AAV5FXL9_ELECO</name>
<reference evidence="5" key="2">
    <citation type="submission" date="2021-12" db="EMBL/GenBank/DDBJ databases">
        <title>Resequencing data analysis of finger millet.</title>
        <authorList>
            <person name="Hatakeyama M."/>
            <person name="Aluri S."/>
            <person name="Balachadran M.T."/>
            <person name="Sivarajan S.R."/>
            <person name="Poveda L."/>
            <person name="Shimizu-Inatsugi R."/>
            <person name="Schlapbach R."/>
            <person name="Sreeman S.M."/>
            <person name="Shimizu K.K."/>
        </authorList>
    </citation>
    <scope>NUCLEOTIDE SEQUENCE</scope>
</reference>
<keyword evidence="6" id="KW-1185">Reference proteome</keyword>